<feature type="coiled-coil region" evidence="1">
    <location>
        <begin position="692"/>
        <end position="722"/>
    </location>
</feature>
<feature type="compositionally biased region" description="Polar residues" evidence="2">
    <location>
        <begin position="320"/>
        <end position="332"/>
    </location>
</feature>
<feature type="compositionally biased region" description="Low complexity" evidence="2">
    <location>
        <begin position="67"/>
        <end position="84"/>
    </location>
</feature>
<dbReference type="Proteomes" id="UP001197093">
    <property type="component" value="Unassembled WGS sequence"/>
</dbReference>
<feature type="compositionally biased region" description="Basic and acidic residues" evidence="2">
    <location>
        <begin position="778"/>
        <end position="793"/>
    </location>
</feature>
<dbReference type="PANTHER" id="PTHR24216">
    <property type="entry name" value="PAXILLIN-RELATED"/>
    <property type="match status" value="1"/>
</dbReference>
<feature type="compositionally biased region" description="Low complexity" evidence="2">
    <location>
        <begin position="818"/>
        <end position="833"/>
    </location>
</feature>
<evidence type="ECO:0008006" key="5">
    <source>
        <dbReference type="Google" id="ProtNLM"/>
    </source>
</evidence>
<feature type="compositionally biased region" description="Low complexity" evidence="2">
    <location>
        <begin position="439"/>
        <end position="453"/>
    </location>
</feature>
<dbReference type="EMBL" id="JAHCVI010000001">
    <property type="protein sequence ID" value="KAG7294465.1"/>
    <property type="molecule type" value="Genomic_DNA"/>
</dbReference>
<evidence type="ECO:0000256" key="1">
    <source>
        <dbReference type="SAM" id="Coils"/>
    </source>
</evidence>
<keyword evidence="4" id="KW-1185">Reference proteome</keyword>
<feature type="region of interest" description="Disordered" evidence="2">
    <location>
        <begin position="760"/>
        <end position="880"/>
    </location>
</feature>
<proteinExistence type="predicted"/>
<feature type="compositionally biased region" description="Low complexity" evidence="2">
    <location>
        <begin position="342"/>
        <end position="354"/>
    </location>
</feature>
<reference evidence="3" key="1">
    <citation type="submission" date="2023-02" db="EMBL/GenBank/DDBJ databases">
        <authorList>
            <person name="Palmer J.M."/>
        </authorList>
    </citation>
    <scope>NUCLEOTIDE SEQUENCE</scope>
    <source>
        <strain evidence="3">FW57</strain>
    </source>
</reference>
<evidence type="ECO:0000313" key="3">
    <source>
        <dbReference type="EMBL" id="KAG7294465.1"/>
    </source>
</evidence>
<feature type="compositionally biased region" description="Basic and acidic residues" evidence="2">
    <location>
        <begin position="253"/>
        <end position="268"/>
    </location>
</feature>
<feature type="compositionally biased region" description="Low complexity" evidence="2">
    <location>
        <begin position="189"/>
        <end position="213"/>
    </location>
</feature>
<feature type="compositionally biased region" description="Acidic residues" evidence="2">
    <location>
        <begin position="600"/>
        <end position="617"/>
    </location>
</feature>
<protein>
    <recommendedName>
        <fullName evidence="5">Pathway-specific nitrogen regulator</fullName>
    </recommendedName>
</protein>
<gene>
    <name evidence="3" type="ORF">NEMBOFW57_004538</name>
</gene>
<comment type="caution">
    <text evidence="3">The sequence shown here is derived from an EMBL/GenBank/DDBJ whole genome shotgun (WGS) entry which is preliminary data.</text>
</comment>
<evidence type="ECO:0000256" key="2">
    <source>
        <dbReference type="SAM" id="MobiDB-lite"/>
    </source>
</evidence>
<keyword evidence="1" id="KW-0175">Coiled coil</keyword>
<feature type="compositionally biased region" description="Low complexity" evidence="2">
    <location>
        <begin position="139"/>
        <end position="155"/>
    </location>
</feature>
<feature type="region of interest" description="Disordered" evidence="2">
    <location>
        <begin position="1084"/>
        <end position="1105"/>
    </location>
</feature>
<sequence>MSPSPEEVQEPPVLDVAEDPATQNTTEDLRQPAEDCVAEPADATPESQDATPTTSDTATEQPETELAQDQPQAEQQDEAANVPVDEPPTPEVEDTTQVAAEVVAGEEEVAEDATVPEPSTESESVAEPETFPEDASMTEAAEPASNPEPETEAAPDSALDNREVDEPVPEPEEHEPLAQQEAAEHEETAAAPESTENITGVESQEASESAAEQPDVSQDVQPDEPSREDNQQSPSEDVDAPRPQDVDCAVEDDASHPRSPMVDRKTSLRTEALIQAAARAIVTKIERRNSGQPVEHEEEDFDNSLLSTGSQDTYVLGDDAQSTYSDHQPPNRRQSDIRHIPSRSLSSDSAGESSSPHEPDDDVFSVRSARSSLCSLDDATDLHDNKTPQAKESLSRRDSTRPTPLSSLHDPLQDPHALPHPVRDPRHADGLATPSVFNGSSPRSSPSKRTTGSGLPQSISRIASPTPSSMSMSNYQYSPKGRTPPRFKPRKDPAPLVLLHVTLLPLRWPWADVLQALDALPASSGWEPSSSEPLKALRDAWRALQDRVGDTVLERGVLVPHPQNDYEVLEERLLEALELPVRRRARILECGHYLGPANVEAEEADAEDEDGEGEEEGTAGGKRHWCGTCRGEIRYEDLGAGKVFRVKVYASNGLMRAGAWEACWKEMERVDVEVEPVVDVAVQGELEKLGVMQLEMEERRRVEAEMERAAELEAEMKRELLRADTPGLHLAEAEMDAQRAFMSSPAPSAMQLAAASTSLVRASTPVPAPQQTEPIDTSEERRRRDEERMREIYGDAPPAPPPAPAPAQLPAPPAPVESQQQQYQQHSQALTTTTPPPMPLLTDGSAMHHRHPHQPHHPDDYIPRHTHDDGGYPPHRERHEPPNARRRLVLDENSGFVELLMEAFKVLLRDPKNVAIIVLCVFLVVMMKRPGMADQGGLVPVSAGGQGAYRFEVREEVPEVRVGQAPRVTMGEKNGVEVPVVEEVAAVLKSTAGVEEEGLASVLAADSFPEASAASAPEEPLGSQVMEEQAVVETMDPEVVEALEEPLEIETATEVDVVDNNLPADVCAPLGLDYPITLVGEVPTDEDSEAEGELSAEAEVEANVEDETARVVLEHADSVDTDTELLKDADVEAPSTDANESPSIADECSAPSPDDANTGFETDPDSDAEPGGRCSMDLDADSDVEDALPTPSASASASTTSLFIPGPYVTERKTVRVFETATETVRVSVVTQTETVSTVVTAVPQTVEETVYETETVRITVSVPVEEQKKRAKAKETKGCRKWF</sequence>
<feature type="compositionally biased region" description="Polar residues" evidence="2">
    <location>
        <begin position="304"/>
        <end position="313"/>
    </location>
</feature>
<feature type="region of interest" description="Disordered" evidence="2">
    <location>
        <begin position="600"/>
        <end position="622"/>
    </location>
</feature>
<organism evidence="3 4">
    <name type="scientific">Staphylotrichum longicolle</name>
    <dbReference type="NCBI Taxonomy" id="669026"/>
    <lineage>
        <taxon>Eukaryota</taxon>
        <taxon>Fungi</taxon>
        <taxon>Dikarya</taxon>
        <taxon>Ascomycota</taxon>
        <taxon>Pezizomycotina</taxon>
        <taxon>Sordariomycetes</taxon>
        <taxon>Sordariomycetidae</taxon>
        <taxon>Sordariales</taxon>
        <taxon>Chaetomiaceae</taxon>
        <taxon>Staphylotrichum</taxon>
    </lineage>
</organism>
<feature type="region of interest" description="Disordered" evidence="2">
    <location>
        <begin position="286"/>
        <end position="489"/>
    </location>
</feature>
<accession>A0AAD4I5Q1</accession>
<feature type="compositionally biased region" description="Low complexity" evidence="2">
    <location>
        <begin position="1"/>
        <end position="13"/>
    </location>
</feature>
<feature type="compositionally biased region" description="Basic and acidic residues" evidence="2">
    <location>
        <begin position="856"/>
        <end position="880"/>
    </location>
</feature>
<feature type="compositionally biased region" description="Polar residues" evidence="2">
    <location>
        <begin position="454"/>
        <end position="477"/>
    </location>
</feature>
<feature type="compositionally biased region" description="Polar residues" evidence="2">
    <location>
        <begin position="45"/>
        <end position="61"/>
    </location>
</feature>
<name>A0AAD4I5Q1_9PEZI</name>
<feature type="compositionally biased region" description="Low complexity" evidence="2">
    <location>
        <begin position="1187"/>
        <end position="1200"/>
    </location>
</feature>
<evidence type="ECO:0000313" key="4">
    <source>
        <dbReference type="Proteomes" id="UP001197093"/>
    </source>
</evidence>
<feature type="region of interest" description="Disordered" evidence="2">
    <location>
        <begin position="1131"/>
        <end position="1200"/>
    </location>
</feature>
<feature type="compositionally biased region" description="Pro residues" evidence="2">
    <location>
        <begin position="797"/>
        <end position="815"/>
    </location>
</feature>
<feature type="region of interest" description="Disordered" evidence="2">
    <location>
        <begin position="1"/>
        <end position="268"/>
    </location>
</feature>